<evidence type="ECO:0000313" key="3">
    <source>
        <dbReference type="Proteomes" id="UP000600918"/>
    </source>
</evidence>
<dbReference type="EMBL" id="JACSDY010000014">
    <property type="protein sequence ID" value="KAF7409093.1"/>
    <property type="molecule type" value="Genomic_DNA"/>
</dbReference>
<feature type="compositionally biased region" description="Acidic residues" evidence="1">
    <location>
        <begin position="116"/>
        <end position="146"/>
    </location>
</feature>
<sequence length="146" mass="16813">MHDVVQSGQKIDRVSIVVEVVRLKEDRADPPSRSGYLLAETWKVEVEFLQSTRTNFVGIINRFVVTLARYCANGQNSTLCSLRSPAARDYTGQSNEHGLFHEFVTNKKRACKIYEDNDNDYDDEDDDDDDNNDDDDDDDDDDDFHR</sequence>
<evidence type="ECO:0000313" key="2">
    <source>
        <dbReference type="EMBL" id="KAF7409093.1"/>
    </source>
</evidence>
<protein>
    <submittedName>
        <fullName evidence="2">Uncharacterized protein</fullName>
    </submittedName>
</protein>
<name>A0A834KLV3_VESPE</name>
<accession>A0A834KLV3</accession>
<gene>
    <name evidence="2" type="ORF">H0235_013945</name>
</gene>
<evidence type="ECO:0000256" key="1">
    <source>
        <dbReference type="SAM" id="MobiDB-lite"/>
    </source>
</evidence>
<reference evidence="2" key="1">
    <citation type="journal article" date="2020" name="G3 (Bethesda)">
        <title>High-Quality Assemblies for Three Invasive Social Wasps from the &lt;i&gt;Vespula&lt;/i&gt; Genus.</title>
        <authorList>
            <person name="Harrop T.W.R."/>
            <person name="Guhlin J."/>
            <person name="McLaughlin G.M."/>
            <person name="Permina E."/>
            <person name="Stockwell P."/>
            <person name="Gilligan J."/>
            <person name="Le Lec M.F."/>
            <person name="Gruber M.A.M."/>
            <person name="Quinn O."/>
            <person name="Lovegrove M."/>
            <person name="Duncan E.J."/>
            <person name="Remnant E.J."/>
            <person name="Van Eeckhoven J."/>
            <person name="Graham B."/>
            <person name="Knapp R.A."/>
            <person name="Langford K.W."/>
            <person name="Kronenberg Z."/>
            <person name="Press M.O."/>
            <person name="Eacker S.M."/>
            <person name="Wilson-Rankin E.E."/>
            <person name="Purcell J."/>
            <person name="Lester P.J."/>
            <person name="Dearden P.K."/>
        </authorList>
    </citation>
    <scope>NUCLEOTIDE SEQUENCE</scope>
    <source>
        <strain evidence="2">Volc-1</strain>
    </source>
</reference>
<feature type="region of interest" description="Disordered" evidence="1">
    <location>
        <begin position="115"/>
        <end position="146"/>
    </location>
</feature>
<organism evidence="2 3">
    <name type="scientific">Vespula pensylvanica</name>
    <name type="common">Western yellow jacket</name>
    <name type="synonym">Wasp</name>
    <dbReference type="NCBI Taxonomy" id="30213"/>
    <lineage>
        <taxon>Eukaryota</taxon>
        <taxon>Metazoa</taxon>
        <taxon>Ecdysozoa</taxon>
        <taxon>Arthropoda</taxon>
        <taxon>Hexapoda</taxon>
        <taxon>Insecta</taxon>
        <taxon>Pterygota</taxon>
        <taxon>Neoptera</taxon>
        <taxon>Endopterygota</taxon>
        <taxon>Hymenoptera</taxon>
        <taxon>Apocrita</taxon>
        <taxon>Aculeata</taxon>
        <taxon>Vespoidea</taxon>
        <taxon>Vespidae</taxon>
        <taxon>Vespinae</taxon>
        <taxon>Vespula</taxon>
    </lineage>
</organism>
<comment type="caution">
    <text evidence="2">The sequence shown here is derived from an EMBL/GenBank/DDBJ whole genome shotgun (WGS) entry which is preliminary data.</text>
</comment>
<dbReference type="Proteomes" id="UP000600918">
    <property type="component" value="Unassembled WGS sequence"/>
</dbReference>
<keyword evidence="3" id="KW-1185">Reference proteome</keyword>
<proteinExistence type="predicted"/>
<dbReference type="AlphaFoldDB" id="A0A834KLV3"/>